<sequence>MRLDFWEPVILREPATRPPLELPLTSSCPSIVYLSEHNVCADTLPHNYTVDGIGRRCGMSLISGLRHNRYPMTRRHVSLLGPCFKTSRVGNLPTPRGVNSSAWNPPHHKPRDEPK</sequence>
<evidence type="ECO:0000313" key="3">
    <source>
        <dbReference type="Proteomes" id="UP000887013"/>
    </source>
</evidence>
<comment type="caution">
    <text evidence="2">The sequence shown here is derived from an EMBL/GenBank/DDBJ whole genome shotgun (WGS) entry which is preliminary data.</text>
</comment>
<organism evidence="2 3">
    <name type="scientific">Nephila pilipes</name>
    <name type="common">Giant wood spider</name>
    <name type="synonym">Nephila maculata</name>
    <dbReference type="NCBI Taxonomy" id="299642"/>
    <lineage>
        <taxon>Eukaryota</taxon>
        <taxon>Metazoa</taxon>
        <taxon>Ecdysozoa</taxon>
        <taxon>Arthropoda</taxon>
        <taxon>Chelicerata</taxon>
        <taxon>Arachnida</taxon>
        <taxon>Araneae</taxon>
        <taxon>Araneomorphae</taxon>
        <taxon>Entelegynae</taxon>
        <taxon>Araneoidea</taxon>
        <taxon>Nephilidae</taxon>
        <taxon>Nephila</taxon>
    </lineage>
</organism>
<dbReference type="EMBL" id="BMAW01111069">
    <property type="protein sequence ID" value="GFT46109.1"/>
    <property type="molecule type" value="Genomic_DNA"/>
</dbReference>
<name>A0A8X6P1J9_NEPPI</name>
<accession>A0A8X6P1J9</accession>
<evidence type="ECO:0000313" key="2">
    <source>
        <dbReference type="EMBL" id="GFT46109.1"/>
    </source>
</evidence>
<proteinExistence type="predicted"/>
<dbReference type="AlphaFoldDB" id="A0A8X6P1J9"/>
<protein>
    <submittedName>
        <fullName evidence="2">Uncharacterized protein</fullName>
    </submittedName>
</protein>
<dbReference type="OrthoDB" id="1686935at2759"/>
<evidence type="ECO:0000256" key="1">
    <source>
        <dbReference type="SAM" id="MobiDB-lite"/>
    </source>
</evidence>
<reference evidence="2" key="1">
    <citation type="submission" date="2020-08" db="EMBL/GenBank/DDBJ databases">
        <title>Multicomponent nature underlies the extraordinary mechanical properties of spider dragline silk.</title>
        <authorList>
            <person name="Kono N."/>
            <person name="Nakamura H."/>
            <person name="Mori M."/>
            <person name="Yoshida Y."/>
            <person name="Ohtoshi R."/>
            <person name="Malay A.D."/>
            <person name="Moran D.A.P."/>
            <person name="Tomita M."/>
            <person name="Numata K."/>
            <person name="Arakawa K."/>
        </authorList>
    </citation>
    <scope>NUCLEOTIDE SEQUENCE</scope>
</reference>
<dbReference type="Proteomes" id="UP000887013">
    <property type="component" value="Unassembled WGS sequence"/>
</dbReference>
<feature type="region of interest" description="Disordered" evidence="1">
    <location>
        <begin position="87"/>
        <end position="115"/>
    </location>
</feature>
<keyword evidence="3" id="KW-1185">Reference proteome</keyword>
<gene>
    <name evidence="2" type="ORF">NPIL_362391</name>
</gene>